<evidence type="ECO:0008006" key="4">
    <source>
        <dbReference type="Google" id="ProtNLM"/>
    </source>
</evidence>
<keyword evidence="1" id="KW-1133">Transmembrane helix</keyword>
<keyword evidence="3" id="KW-1185">Reference proteome</keyword>
<gene>
    <name evidence="2" type="ORF">KMAL_24720</name>
</gene>
<accession>A0A2S3VZ69</accession>
<dbReference type="AlphaFoldDB" id="A0A2S3VZ69"/>
<feature type="transmembrane region" description="Helical" evidence="1">
    <location>
        <begin position="27"/>
        <end position="58"/>
    </location>
</feature>
<feature type="transmembrane region" description="Helical" evidence="1">
    <location>
        <begin position="64"/>
        <end position="84"/>
    </location>
</feature>
<protein>
    <recommendedName>
        <fullName evidence="4">DUF2628 domain-containing protein</fullName>
    </recommendedName>
</protein>
<organism evidence="2 3">
    <name type="scientific">Novacetimonas maltaceti</name>
    <dbReference type="NCBI Taxonomy" id="1203393"/>
    <lineage>
        <taxon>Bacteria</taxon>
        <taxon>Pseudomonadati</taxon>
        <taxon>Pseudomonadota</taxon>
        <taxon>Alphaproteobacteria</taxon>
        <taxon>Acetobacterales</taxon>
        <taxon>Acetobacteraceae</taxon>
        <taxon>Novacetimonas</taxon>
    </lineage>
</organism>
<evidence type="ECO:0000313" key="2">
    <source>
        <dbReference type="EMBL" id="POF61887.1"/>
    </source>
</evidence>
<dbReference type="EMBL" id="POTC01000041">
    <property type="protein sequence ID" value="POF61887.1"/>
    <property type="molecule type" value="Genomic_DNA"/>
</dbReference>
<dbReference type="Proteomes" id="UP000237344">
    <property type="component" value="Unassembled WGS sequence"/>
</dbReference>
<reference evidence="2 3" key="1">
    <citation type="submission" date="2018-01" db="EMBL/GenBank/DDBJ databases">
        <title>Draft Genome Sequence of Komagataeibacter maltaceti LMG 1529, a Vinegar Producing Acetic Acid Bacterium Isolated from Malt Vinegar Brewery Acetifiers.</title>
        <authorList>
            <person name="Zhang Q."/>
            <person name="Hollensteiner J."/>
            <person name="Poehlein A."/>
            <person name="Daniel R."/>
        </authorList>
    </citation>
    <scope>NUCLEOTIDE SEQUENCE [LARGE SCALE GENOMIC DNA]</scope>
    <source>
        <strain evidence="2 3">LMG 1529</strain>
    </source>
</reference>
<keyword evidence="1" id="KW-0812">Transmembrane</keyword>
<keyword evidence="1" id="KW-0472">Membrane</keyword>
<proteinExistence type="predicted"/>
<comment type="caution">
    <text evidence="2">The sequence shown here is derived from an EMBL/GenBank/DDBJ whole genome shotgun (WGS) entry which is preliminary data.</text>
</comment>
<evidence type="ECO:0000313" key="3">
    <source>
        <dbReference type="Proteomes" id="UP000237344"/>
    </source>
</evidence>
<name>A0A2S3VZ69_9PROT</name>
<dbReference type="RefSeq" id="WP_239020127.1">
    <property type="nucleotide sequence ID" value="NZ_NKUE01000004.1"/>
</dbReference>
<sequence>MTFYATWTPPGQTRTARATLVPQRMSWLVLLLGWPGLVARGCPLAGLMAGGVALMAWAAVPHGLALMVVLVAMHVLLALCAADIRGWELGLRGMAPGPVVMAHDADDARLRLMHAHVAHADAPSTPIA</sequence>
<evidence type="ECO:0000256" key="1">
    <source>
        <dbReference type="SAM" id="Phobius"/>
    </source>
</evidence>